<protein>
    <submittedName>
        <fullName evidence="5">Diguanylate cyclase (GGDEF)-like protein</fullName>
    </submittedName>
</protein>
<gene>
    <name evidence="5" type="ORF">J2X15_000324</name>
</gene>
<dbReference type="NCBIfam" id="TIGR00254">
    <property type="entry name" value="GGDEF"/>
    <property type="match status" value="1"/>
</dbReference>
<name>A0ABU1ZI54_9BURK</name>
<dbReference type="PROSITE" id="PS50887">
    <property type="entry name" value="GGDEF"/>
    <property type="match status" value="1"/>
</dbReference>
<dbReference type="InterPro" id="IPR052155">
    <property type="entry name" value="Biofilm_reg_signaling"/>
</dbReference>
<comment type="caution">
    <text evidence="5">The sequence shown here is derived from an EMBL/GenBank/DDBJ whole genome shotgun (WGS) entry which is preliminary data.</text>
</comment>
<dbReference type="Proteomes" id="UP001268089">
    <property type="component" value="Unassembled WGS sequence"/>
</dbReference>
<organism evidence="5 6">
    <name type="scientific">Rhodoferax saidenbachensis</name>
    <dbReference type="NCBI Taxonomy" id="1484693"/>
    <lineage>
        <taxon>Bacteria</taxon>
        <taxon>Pseudomonadati</taxon>
        <taxon>Pseudomonadota</taxon>
        <taxon>Betaproteobacteria</taxon>
        <taxon>Burkholderiales</taxon>
        <taxon>Comamonadaceae</taxon>
        <taxon>Rhodoferax</taxon>
    </lineage>
</organism>
<keyword evidence="6" id="KW-1185">Reference proteome</keyword>
<dbReference type="SUPFAM" id="SSF52172">
    <property type="entry name" value="CheY-like"/>
    <property type="match status" value="1"/>
</dbReference>
<dbReference type="RefSeq" id="WP_310338817.1">
    <property type="nucleotide sequence ID" value="NZ_JAVDXO010000001.1"/>
</dbReference>
<dbReference type="SMART" id="SM00052">
    <property type="entry name" value="EAL"/>
    <property type="match status" value="1"/>
</dbReference>
<dbReference type="Gene3D" id="3.40.50.2300">
    <property type="match status" value="1"/>
</dbReference>
<dbReference type="PROSITE" id="PS50883">
    <property type="entry name" value="EAL"/>
    <property type="match status" value="1"/>
</dbReference>
<dbReference type="Pfam" id="PF00072">
    <property type="entry name" value="Response_reg"/>
    <property type="match status" value="1"/>
</dbReference>
<dbReference type="PANTHER" id="PTHR44757:SF2">
    <property type="entry name" value="BIOFILM ARCHITECTURE MAINTENANCE PROTEIN MBAA"/>
    <property type="match status" value="1"/>
</dbReference>
<dbReference type="EMBL" id="JAVDXO010000001">
    <property type="protein sequence ID" value="MDR7305058.1"/>
    <property type="molecule type" value="Genomic_DNA"/>
</dbReference>
<evidence type="ECO:0000259" key="2">
    <source>
        <dbReference type="PROSITE" id="PS50110"/>
    </source>
</evidence>
<dbReference type="InterPro" id="IPR011006">
    <property type="entry name" value="CheY-like_superfamily"/>
</dbReference>
<dbReference type="InterPro" id="IPR035919">
    <property type="entry name" value="EAL_sf"/>
</dbReference>
<dbReference type="SMART" id="SM00267">
    <property type="entry name" value="GGDEF"/>
    <property type="match status" value="1"/>
</dbReference>
<accession>A0ABU1ZI54</accession>
<dbReference type="CDD" id="cd01949">
    <property type="entry name" value="GGDEF"/>
    <property type="match status" value="1"/>
</dbReference>
<dbReference type="PANTHER" id="PTHR44757">
    <property type="entry name" value="DIGUANYLATE CYCLASE DGCP"/>
    <property type="match status" value="1"/>
</dbReference>
<dbReference type="SUPFAM" id="SSF141868">
    <property type="entry name" value="EAL domain-like"/>
    <property type="match status" value="1"/>
</dbReference>
<dbReference type="InterPro" id="IPR029787">
    <property type="entry name" value="Nucleotide_cyclase"/>
</dbReference>
<feature type="domain" description="EAL" evidence="3">
    <location>
        <begin position="191"/>
        <end position="445"/>
    </location>
</feature>
<evidence type="ECO:0000313" key="5">
    <source>
        <dbReference type="EMBL" id="MDR7305058.1"/>
    </source>
</evidence>
<evidence type="ECO:0000256" key="1">
    <source>
        <dbReference type="PROSITE-ProRule" id="PRU00169"/>
    </source>
</evidence>
<reference evidence="5 6" key="1">
    <citation type="submission" date="2023-07" db="EMBL/GenBank/DDBJ databases">
        <title>Sorghum-associated microbial communities from plants grown in Nebraska, USA.</title>
        <authorList>
            <person name="Schachtman D."/>
        </authorList>
    </citation>
    <scope>NUCLEOTIDE SEQUENCE [LARGE SCALE GENOMIC DNA]</scope>
    <source>
        <strain evidence="5 6">BE308</strain>
    </source>
</reference>
<dbReference type="Gene3D" id="3.20.20.450">
    <property type="entry name" value="EAL domain"/>
    <property type="match status" value="1"/>
</dbReference>
<evidence type="ECO:0000259" key="4">
    <source>
        <dbReference type="PROSITE" id="PS50887"/>
    </source>
</evidence>
<dbReference type="InterPro" id="IPR043128">
    <property type="entry name" value="Rev_trsase/Diguanyl_cyclase"/>
</dbReference>
<feature type="modified residue" description="4-aspartylphosphate" evidence="1">
    <location>
        <position position="509"/>
    </location>
</feature>
<dbReference type="Pfam" id="PF00990">
    <property type="entry name" value="GGDEF"/>
    <property type="match status" value="1"/>
</dbReference>
<dbReference type="SUPFAM" id="SSF55073">
    <property type="entry name" value="Nucleotide cyclase"/>
    <property type="match status" value="1"/>
</dbReference>
<dbReference type="CDD" id="cd17569">
    <property type="entry name" value="REC_HupR-like"/>
    <property type="match status" value="1"/>
</dbReference>
<keyword evidence="1" id="KW-0597">Phosphoprotein</keyword>
<feature type="domain" description="Response regulatory" evidence="2">
    <location>
        <begin position="460"/>
        <end position="575"/>
    </location>
</feature>
<proteinExistence type="predicted"/>
<dbReference type="InterPro" id="IPR001789">
    <property type="entry name" value="Sig_transdc_resp-reg_receiver"/>
</dbReference>
<dbReference type="SMART" id="SM00448">
    <property type="entry name" value="REC"/>
    <property type="match status" value="1"/>
</dbReference>
<evidence type="ECO:0000259" key="3">
    <source>
        <dbReference type="PROSITE" id="PS50883"/>
    </source>
</evidence>
<evidence type="ECO:0000313" key="6">
    <source>
        <dbReference type="Proteomes" id="UP001268089"/>
    </source>
</evidence>
<dbReference type="CDD" id="cd01948">
    <property type="entry name" value="EAL"/>
    <property type="match status" value="1"/>
</dbReference>
<sequence>MTEGLQGLNRASHEHGIDSATGLPGRGVLLEKLNSLPRDLDVALLCIDLDHLASLNEAMGLSAGDNVLAEAAKRISTRAEPSSFLARYGGDEFALLIENVANFEEVGRIASTLIEELMRPYLIAGKEVFVGATIGIAYTLKSQLGVAQKLEATTIDQALHHAKAALSRAKVVSRGSWLLYEPGMTPVLGARLHLETELAVAVAQGQFLVYYQPKASCRSGAITGFEALIRWLHPTRGIVPPSEFIPILEETGLIDRVGAWVLRTACQQLAAWDLLGHDRLTMAVNVSLRQLVDLTYPESVKAILSESGVPAERLELELTESLLMQDVRQTEVLLFRLKALGVRLSIDDFGTGYSSLAYLKRLPIDTVKIDRTFVQDITTNPNDASITRAIIGMARSLNLSLIAEGVETEAQLSKLVAEHCDTVQGYFIGKPMPATDTVALLASGWRLPPELIGRPTKTRTLLLVDDEESILSALKRLLRREGYRILSAGSGAEGLELLAKNDVDVIVSDQRMPNMTGEEFLRLAKELYPDTVRMVLSGYADMQSITNAINQGAIYKFLSKPWDDQGLKDNILEAFRHKELSDENGRLTREIGLMNEDLNRSNKALAVLLDEQARRSLVGQTALSVAQQTLHLLPIPVLGLDPSGMIVLRNEAFVGLGIDEDTISSLVGTLPSWPSTEVSYSDHVDAAGRRWSLAGRNLASSGHHSGMVFVFFRGVPHE</sequence>
<dbReference type="Gene3D" id="3.30.70.270">
    <property type="match status" value="1"/>
</dbReference>
<dbReference type="InterPro" id="IPR001633">
    <property type="entry name" value="EAL_dom"/>
</dbReference>
<dbReference type="PROSITE" id="PS50110">
    <property type="entry name" value="RESPONSE_REGULATORY"/>
    <property type="match status" value="1"/>
</dbReference>
<dbReference type="InterPro" id="IPR000160">
    <property type="entry name" value="GGDEF_dom"/>
</dbReference>
<dbReference type="Pfam" id="PF00563">
    <property type="entry name" value="EAL"/>
    <property type="match status" value="1"/>
</dbReference>
<feature type="domain" description="GGDEF" evidence="4">
    <location>
        <begin position="40"/>
        <end position="182"/>
    </location>
</feature>